<dbReference type="PROSITE" id="PS50994">
    <property type="entry name" value="INTEGRASE"/>
    <property type="match status" value="1"/>
</dbReference>
<reference evidence="2 3" key="1">
    <citation type="submission" date="2019-02" db="EMBL/GenBank/DDBJ databases">
        <title>Deep-cultivation of Planctomycetes and their phenomic and genomic characterization uncovers novel biology.</title>
        <authorList>
            <person name="Wiegand S."/>
            <person name="Jogler M."/>
            <person name="Boedeker C."/>
            <person name="Pinto D."/>
            <person name="Vollmers J."/>
            <person name="Rivas-Marin E."/>
            <person name="Kohn T."/>
            <person name="Peeters S.H."/>
            <person name="Heuer A."/>
            <person name="Rast P."/>
            <person name="Oberbeckmann S."/>
            <person name="Bunk B."/>
            <person name="Jeske O."/>
            <person name="Meyerdierks A."/>
            <person name="Storesund J.E."/>
            <person name="Kallscheuer N."/>
            <person name="Luecker S."/>
            <person name="Lage O.M."/>
            <person name="Pohl T."/>
            <person name="Merkel B.J."/>
            <person name="Hornburger P."/>
            <person name="Mueller R.-W."/>
            <person name="Bruemmer F."/>
            <person name="Labrenz M."/>
            <person name="Spormann A.M."/>
            <person name="Op den Camp H."/>
            <person name="Overmann J."/>
            <person name="Amann R."/>
            <person name="Jetten M.S.M."/>
            <person name="Mascher T."/>
            <person name="Medema M.H."/>
            <person name="Devos D.P."/>
            <person name="Kaster A.-K."/>
            <person name="Ovreas L."/>
            <person name="Rohde M."/>
            <person name="Galperin M.Y."/>
            <person name="Jogler C."/>
        </authorList>
    </citation>
    <scope>NUCLEOTIDE SEQUENCE [LARGE SCALE GENOMIC DNA]</scope>
    <source>
        <strain evidence="2 3">Spa11</strain>
    </source>
</reference>
<dbReference type="RefSeq" id="WP_145111200.1">
    <property type="nucleotide sequence ID" value="NZ_CP036349.1"/>
</dbReference>
<dbReference type="EMBL" id="CP036349">
    <property type="protein sequence ID" value="QDV73714.1"/>
    <property type="molecule type" value="Genomic_DNA"/>
</dbReference>
<protein>
    <submittedName>
        <fullName evidence="2">Integrase core domain protein</fullName>
    </submittedName>
</protein>
<dbReference type="Pfam" id="PF13683">
    <property type="entry name" value="rve_3"/>
    <property type="match status" value="1"/>
</dbReference>
<dbReference type="KEGG" id="bmei:Spa11_19130"/>
<dbReference type="GO" id="GO:0015074">
    <property type="term" value="P:DNA integration"/>
    <property type="evidence" value="ECO:0007669"/>
    <property type="project" value="InterPro"/>
</dbReference>
<feature type="domain" description="Integrase catalytic" evidence="1">
    <location>
        <begin position="150"/>
        <end position="328"/>
    </location>
</feature>
<organism evidence="2 3">
    <name type="scientific">Botrimarina mediterranea</name>
    <dbReference type="NCBI Taxonomy" id="2528022"/>
    <lineage>
        <taxon>Bacteria</taxon>
        <taxon>Pseudomonadati</taxon>
        <taxon>Planctomycetota</taxon>
        <taxon>Planctomycetia</taxon>
        <taxon>Pirellulales</taxon>
        <taxon>Lacipirellulaceae</taxon>
        <taxon>Botrimarina</taxon>
    </lineage>
</organism>
<dbReference type="InterPro" id="IPR012337">
    <property type="entry name" value="RNaseH-like_sf"/>
</dbReference>
<keyword evidence="3" id="KW-1185">Reference proteome</keyword>
<evidence type="ECO:0000313" key="3">
    <source>
        <dbReference type="Proteomes" id="UP000316426"/>
    </source>
</evidence>
<dbReference type="Proteomes" id="UP000316426">
    <property type="component" value="Chromosome"/>
</dbReference>
<evidence type="ECO:0000313" key="2">
    <source>
        <dbReference type="EMBL" id="QDV73714.1"/>
    </source>
</evidence>
<evidence type="ECO:0000259" key="1">
    <source>
        <dbReference type="PROSITE" id="PS50994"/>
    </source>
</evidence>
<dbReference type="SUPFAM" id="SSF53098">
    <property type="entry name" value="Ribonuclease H-like"/>
    <property type="match status" value="1"/>
</dbReference>
<dbReference type="AlphaFoldDB" id="A0A518K7F8"/>
<accession>A0A518K7F8</accession>
<dbReference type="InterPro" id="IPR036397">
    <property type="entry name" value="RNaseH_sf"/>
</dbReference>
<name>A0A518K7F8_9BACT</name>
<sequence length="355" mass="41043">MPPWFSPLFFLFARSSEEQLRRQILFLKAELEMTRARVPQSRIFLKDDERQRLLELGDGIGSDVLKLVSIVHPRTYRRWLERRSQGKPPAKKMGRKGTSETIRQIVVRLARENQWGYGRIVGELRKLRIRCVGRTTVRTILKEEGIHPGPKRGPGTWDDFIKIHAESLWQCDFFSKMVMTSTGLRQAYVLAFLHVNSRQVICSPATFKPDDAWVTTQAESMLQQARSKELPVRYLVRDLDFKYSNRFDQIFAEAGVSVEPTAPRAPNQNAFVERWIGSIRGECLNRFIAFGLGHLDHLVASYLDYYHACRPHQRLENKPPTGVWPEVDDPPESGEEVVCREWLGGVLKHYERIAA</sequence>
<dbReference type="GO" id="GO:0003676">
    <property type="term" value="F:nucleic acid binding"/>
    <property type="evidence" value="ECO:0007669"/>
    <property type="project" value="InterPro"/>
</dbReference>
<proteinExistence type="predicted"/>
<dbReference type="InterPro" id="IPR001584">
    <property type="entry name" value="Integrase_cat-core"/>
</dbReference>
<dbReference type="Gene3D" id="3.30.420.10">
    <property type="entry name" value="Ribonuclease H-like superfamily/Ribonuclease H"/>
    <property type="match status" value="1"/>
</dbReference>
<gene>
    <name evidence="2" type="ORF">Spa11_19130</name>
</gene>